<evidence type="ECO:0000256" key="2">
    <source>
        <dbReference type="ARBA" id="ARBA00022692"/>
    </source>
</evidence>
<dbReference type="InterPro" id="IPR056619">
    <property type="entry name" value="C8-3_MUC4"/>
</dbReference>
<evidence type="ECO:0000256" key="6">
    <source>
        <dbReference type="PROSITE-ProRule" id="PRU00302"/>
    </source>
</evidence>
<dbReference type="Pfam" id="PF00094">
    <property type="entry name" value="VWD"/>
    <property type="match status" value="1"/>
</dbReference>
<dbReference type="SMART" id="SM00216">
    <property type="entry name" value="VWD"/>
    <property type="match status" value="1"/>
</dbReference>
<feature type="disulfide bond" evidence="6">
    <location>
        <begin position="572"/>
        <end position="599"/>
    </location>
</feature>
<feature type="domain" description="Sushi" evidence="7">
    <location>
        <begin position="544"/>
        <end position="601"/>
    </location>
</feature>
<dbReference type="CDD" id="cd00033">
    <property type="entry name" value="CCP"/>
    <property type="match status" value="1"/>
</dbReference>
<dbReference type="SMART" id="SM00032">
    <property type="entry name" value="CCP"/>
    <property type="match status" value="1"/>
</dbReference>
<evidence type="ECO:0000256" key="1">
    <source>
        <dbReference type="ARBA" id="ARBA00004370"/>
    </source>
</evidence>
<keyword evidence="10" id="KW-1185">Reference proteome</keyword>
<evidence type="ECO:0000313" key="10">
    <source>
        <dbReference type="Proteomes" id="UP000298787"/>
    </source>
</evidence>
<dbReference type="InterPro" id="IPR001846">
    <property type="entry name" value="VWF_type-D"/>
</dbReference>
<evidence type="ECO:0000256" key="5">
    <source>
        <dbReference type="ARBA" id="ARBA00023157"/>
    </source>
</evidence>
<dbReference type="PANTHER" id="PTHR13802">
    <property type="entry name" value="MUCIN 4-RELATED"/>
    <property type="match status" value="1"/>
</dbReference>
<gene>
    <name evidence="9" type="ORF">D9C73_012609</name>
</gene>
<dbReference type="Gene3D" id="2.10.70.10">
    <property type="entry name" value="Complement Module, domain 1"/>
    <property type="match status" value="1"/>
</dbReference>
<comment type="caution">
    <text evidence="6">Lacks conserved residue(s) required for the propagation of feature annotation.</text>
</comment>
<accession>A0A4U5UXQ9</accession>
<proteinExistence type="predicted"/>
<keyword evidence="3" id="KW-1133">Transmembrane helix</keyword>
<dbReference type="InterPro" id="IPR051495">
    <property type="entry name" value="Epithelial_Barrier/Signaling"/>
</dbReference>
<dbReference type="SUPFAM" id="SSF57535">
    <property type="entry name" value="Complement control module/SCR domain"/>
    <property type="match status" value="1"/>
</dbReference>
<dbReference type="PROSITE" id="PS50923">
    <property type="entry name" value="SUSHI"/>
    <property type="match status" value="1"/>
</dbReference>
<comment type="subcellular location">
    <subcellularLocation>
        <location evidence="1">Membrane</location>
    </subcellularLocation>
</comment>
<dbReference type="PROSITE" id="PS51233">
    <property type="entry name" value="VWFD"/>
    <property type="match status" value="1"/>
</dbReference>
<evidence type="ECO:0000256" key="3">
    <source>
        <dbReference type="ARBA" id="ARBA00022989"/>
    </source>
</evidence>
<keyword evidence="6" id="KW-0768">Sushi</keyword>
<keyword evidence="4" id="KW-0472">Membrane</keyword>
<evidence type="ECO:0000259" key="8">
    <source>
        <dbReference type="PROSITE" id="PS51233"/>
    </source>
</evidence>
<protein>
    <submittedName>
        <fullName evidence="9">Sushi domain-containing protein 2</fullName>
    </submittedName>
</protein>
<feature type="domain" description="VWFD" evidence="8">
    <location>
        <begin position="272"/>
        <end position="458"/>
    </location>
</feature>
<dbReference type="Pfam" id="PF00084">
    <property type="entry name" value="Sushi"/>
    <property type="match status" value="1"/>
</dbReference>
<dbReference type="InterPro" id="IPR000436">
    <property type="entry name" value="Sushi_SCR_CCP_dom"/>
</dbReference>
<keyword evidence="2" id="KW-0812">Transmembrane</keyword>
<organism evidence="9 10">
    <name type="scientific">Collichthys lucidus</name>
    <name type="common">Big head croaker</name>
    <name type="synonym">Sciaena lucida</name>
    <dbReference type="NCBI Taxonomy" id="240159"/>
    <lineage>
        <taxon>Eukaryota</taxon>
        <taxon>Metazoa</taxon>
        <taxon>Chordata</taxon>
        <taxon>Craniata</taxon>
        <taxon>Vertebrata</taxon>
        <taxon>Euteleostomi</taxon>
        <taxon>Actinopterygii</taxon>
        <taxon>Neopterygii</taxon>
        <taxon>Teleostei</taxon>
        <taxon>Neoteleostei</taxon>
        <taxon>Acanthomorphata</taxon>
        <taxon>Eupercaria</taxon>
        <taxon>Sciaenidae</taxon>
        <taxon>Collichthys</taxon>
    </lineage>
</organism>
<dbReference type="STRING" id="240159.A0A4U5UXQ9"/>
<keyword evidence="5 6" id="KW-1015">Disulfide bond</keyword>
<evidence type="ECO:0000259" key="7">
    <source>
        <dbReference type="PROSITE" id="PS50923"/>
    </source>
</evidence>
<reference evidence="9 10" key="1">
    <citation type="submission" date="2019-01" db="EMBL/GenBank/DDBJ databases">
        <title>Genome Assembly of Collichthys lucidus.</title>
        <authorList>
            <person name="Cai M."/>
            <person name="Xiao S."/>
        </authorList>
    </citation>
    <scope>NUCLEOTIDE SEQUENCE [LARGE SCALE GENOMIC DNA]</scope>
    <source>
        <strain evidence="9">JT15FE1705JMU</strain>
        <tissue evidence="9">Muscle</tissue>
    </source>
</reference>
<dbReference type="InterPro" id="IPR035976">
    <property type="entry name" value="Sushi/SCR/CCP_sf"/>
</dbReference>
<dbReference type="Proteomes" id="UP000298787">
    <property type="component" value="Chromosome 11"/>
</dbReference>
<evidence type="ECO:0000313" key="9">
    <source>
        <dbReference type="EMBL" id="TKS78565.1"/>
    </source>
</evidence>
<sequence length="652" mass="71568">MCVFAELLCRLQPVLFPGGALLQLHAGFKGEIEREGLIDSEGNAYCISPLLYETGWIPFAVSTDGIHFDRSGEYLSVHPSKAELAFEVTLVNGTQWQNYGTPNVAGWLKMRWNSSLIGAERVNIELWGYREFSRSAEAQTNGSSSLQAKLRYLYSVGKNVSNTGAFSFIPEPSQEYSDWELGNIRITASSKSDGARLTIVVTLRVAVCALITQVVSTASEQFRPGNHHGFPDTPTGYTTSLVSTTAACCLITATSTSIIDLLAGVSNYRPPRAGVVLGDLHFITFDGLGYTFNGKGEYLLVSSPDRQLSVQARTEQVKLENFALAKATWVSSVAMKEKASDVIEVRRAEGCLQVLRNQKVLPFTEESWMDLHVLRNVTVIFLSGAGVEVRVHEGAMAVTVLLPTEFTNHTQGLLGLMNSDPSDDLLTHSGEVISSADATPEEILTFGASWNISKESSLFAYDSKYLLDTYFFPPSHDPAFVPAFSLPEGSDDPLVADMLKICFGEGATFCKYDTLTTRSLKVGNATLRAYQNYQTQMAALEPVVSCGWLSTPMNGRKNGTHYLEGNTVSFTCNEGYILYGSTERTCLDDGTWTGEQPYCITDSPEIEHSRAERERLKWVVNAGSTEEGVVEMPTKSCIRLLNQSRSLSVSHF</sequence>
<name>A0A4U5UXQ9_COLLU</name>
<dbReference type="PANTHER" id="PTHR13802:SF63">
    <property type="entry name" value="SUSHI DOMAIN-CONTAINING PROTEIN 2"/>
    <property type="match status" value="1"/>
</dbReference>
<dbReference type="Pfam" id="PF23263">
    <property type="entry name" value="C8-3_MUC4"/>
    <property type="match status" value="1"/>
</dbReference>
<evidence type="ECO:0000256" key="4">
    <source>
        <dbReference type="ARBA" id="ARBA00023136"/>
    </source>
</evidence>
<dbReference type="GO" id="GO:0016020">
    <property type="term" value="C:membrane"/>
    <property type="evidence" value="ECO:0007669"/>
    <property type="project" value="UniProtKB-SubCell"/>
</dbReference>
<dbReference type="AlphaFoldDB" id="A0A4U5UXQ9"/>
<dbReference type="EMBL" id="CM014088">
    <property type="protein sequence ID" value="TKS78565.1"/>
    <property type="molecule type" value="Genomic_DNA"/>
</dbReference>